<dbReference type="Pfam" id="PF00076">
    <property type="entry name" value="RRM_1"/>
    <property type="match status" value="1"/>
</dbReference>
<dbReference type="CDD" id="cd00590">
    <property type="entry name" value="RRM_SF"/>
    <property type="match status" value="1"/>
</dbReference>
<dbReference type="InterPro" id="IPR012677">
    <property type="entry name" value="Nucleotide-bd_a/b_plait_sf"/>
</dbReference>
<evidence type="ECO:0000256" key="1">
    <source>
        <dbReference type="PROSITE-ProRule" id="PRU00176"/>
    </source>
</evidence>
<feature type="region of interest" description="Disordered" evidence="2">
    <location>
        <begin position="257"/>
        <end position="303"/>
    </location>
</feature>
<reference evidence="4" key="1">
    <citation type="journal article" date="2012" name="Proc. Natl. Acad. Sci. U.S.A.">
        <title>Antigenic diversity is generated by distinct evolutionary mechanisms in African trypanosome species.</title>
        <authorList>
            <person name="Jackson A.P."/>
            <person name="Berry A."/>
            <person name="Aslett M."/>
            <person name="Allison H.C."/>
            <person name="Burton P."/>
            <person name="Vavrova-Anderson J."/>
            <person name="Brown R."/>
            <person name="Browne H."/>
            <person name="Corton N."/>
            <person name="Hauser H."/>
            <person name="Gamble J."/>
            <person name="Gilderthorp R."/>
            <person name="Marcello L."/>
            <person name="McQuillan J."/>
            <person name="Otto T.D."/>
            <person name="Quail M.A."/>
            <person name="Sanders M.J."/>
            <person name="van Tonder A."/>
            <person name="Ginger M.L."/>
            <person name="Field M.C."/>
            <person name="Barry J.D."/>
            <person name="Hertz-Fowler C."/>
            <person name="Berriman M."/>
        </authorList>
    </citation>
    <scope>NUCLEOTIDE SEQUENCE</scope>
    <source>
        <strain evidence="4">Y486</strain>
    </source>
</reference>
<dbReference type="Gene3D" id="3.30.70.330">
    <property type="match status" value="1"/>
</dbReference>
<dbReference type="InterPro" id="IPR050441">
    <property type="entry name" value="RBM"/>
</dbReference>
<feature type="compositionally biased region" description="Basic and acidic residues" evidence="2">
    <location>
        <begin position="162"/>
        <end position="173"/>
    </location>
</feature>
<dbReference type="InterPro" id="IPR035979">
    <property type="entry name" value="RBD_domain_sf"/>
</dbReference>
<evidence type="ECO:0000256" key="2">
    <source>
        <dbReference type="SAM" id="MobiDB-lite"/>
    </source>
</evidence>
<dbReference type="PROSITE" id="PS50102">
    <property type="entry name" value="RRM"/>
    <property type="match status" value="1"/>
</dbReference>
<sequence>MPGARNLAFTPLADNASSVRRAGMDCDEPISLIIDNTCRVFISHIPHERIERDGANALRSEFEAFGPVEAYRMFTDKSGRFTGSVLCTYRNPADASAAVQHMNNRELDGGVLKVSLSRDHGVVLLHNKKNPDRRDSGEDDGDGKWKHDMYLHDIAYHDDARPRGARGYDDRYGHPGGGRGNYNSRRGGYGGRGYGRRGGRRPFNVDEAFERYIASRDMSSRKNEDHKGDVGSGIAPLAETNLRCEESDAVTDVVTVGASDNKGTADEVANEEVEGKEVSLVEQTEAALTESEQVAEGEVAEQE</sequence>
<evidence type="ECO:0000313" key="4">
    <source>
        <dbReference type="EMBL" id="CCC48725.1"/>
    </source>
</evidence>
<proteinExistence type="predicted"/>
<dbReference type="SMART" id="SM00360">
    <property type="entry name" value="RRM"/>
    <property type="match status" value="1"/>
</dbReference>
<protein>
    <submittedName>
        <fullName evidence="4">Putative RNA-binding protein</fullName>
    </submittedName>
</protein>
<feature type="compositionally biased region" description="Acidic residues" evidence="2">
    <location>
        <begin position="293"/>
        <end position="303"/>
    </location>
</feature>
<dbReference type="OMA" id="SVLCTYR"/>
<dbReference type="InterPro" id="IPR000504">
    <property type="entry name" value="RRM_dom"/>
</dbReference>
<dbReference type="AlphaFoldDB" id="G0TXN4"/>
<dbReference type="SUPFAM" id="SSF54928">
    <property type="entry name" value="RNA-binding domain, RBD"/>
    <property type="match status" value="1"/>
</dbReference>
<evidence type="ECO:0000259" key="3">
    <source>
        <dbReference type="PROSITE" id="PS50102"/>
    </source>
</evidence>
<dbReference type="GO" id="GO:0003723">
    <property type="term" value="F:RNA binding"/>
    <property type="evidence" value="ECO:0007669"/>
    <property type="project" value="UniProtKB-UniRule"/>
</dbReference>
<dbReference type="VEuPathDB" id="TriTrypDB:TvY486_0700680"/>
<accession>G0TXN4</accession>
<keyword evidence="1" id="KW-0694">RNA-binding</keyword>
<feature type="region of interest" description="Disordered" evidence="2">
    <location>
        <begin position="162"/>
        <end position="196"/>
    </location>
</feature>
<name>G0TXN4_TRYVY</name>
<gene>
    <name evidence="4" type="ORF">TVY486_0700680</name>
</gene>
<organism evidence="4">
    <name type="scientific">Trypanosoma vivax (strain Y486)</name>
    <dbReference type="NCBI Taxonomy" id="1055687"/>
    <lineage>
        <taxon>Eukaryota</taxon>
        <taxon>Discoba</taxon>
        <taxon>Euglenozoa</taxon>
        <taxon>Kinetoplastea</taxon>
        <taxon>Metakinetoplastina</taxon>
        <taxon>Trypanosomatida</taxon>
        <taxon>Trypanosomatidae</taxon>
        <taxon>Trypanosoma</taxon>
        <taxon>Duttonella</taxon>
    </lineage>
</organism>
<dbReference type="PANTHER" id="PTHR48034">
    <property type="entry name" value="TRANSFORMER-2 SEX-DETERMINING PROTEIN-RELATED"/>
    <property type="match status" value="1"/>
</dbReference>
<dbReference type="EMBL" id="HE573023">
    <property type="protein sequence ID" value="CCC48725.1"/>
    <property type="molecule type" value="Genomic_DNA"/>
</dbReference>
<feature type="domain" description="RRM" evidence="3">
    <location>
        <begin position="38"/>
        <end position="119"/>
    </location>
</feature>